<evidence type="ECO:0000256" key="5">
    <source>
        <dbReference type="SAM" id="Phobius"/>
    </source>
</evidence>
<evidence type="ECO:0000256" key="4">
    <source>
        <dbReference type="SAM" id="MobiDB-lite"/>
    </source>
</evidence>
<keyword evidence="5" id="KW-1133">Transmembrane helix</keyword>
<sequence length="395" mass="44866">MEDYISPWRGRSTLEEISLILFLLHWFTTVAAKNETEYPMQNASSCFNVKGVPILHLKCAPNSIIKVHEAFHGVPRSNSTCWYDGLPSQCTQPAVMDYNCNGRYTCSVPVSNPFLVNCRTYAQYMQVNYTCVPREELIDICRSSDQTLKHGFLRTPNFPHRNYSGNLDCACKLTVKEHEESIALKLLDLGINTTSLTKCNNDWLKIGEYSKRCGHIPPEDLPENIEIQSGNTLLHFHSDGWYNAKGFWVEFSAFGKEINIKCGPFRRRKTSKEISQLTTAPPTLSIRPTFKVKEVLPKINVIVDGNDVDNDQSENEEEVRDYDDEEGEEEYVIMDEDEYPSDDDDNDDYYAQGSNEDGPPRLLANVDQVQIITGCVVGGLILIAVIIIIVLVFRR</sequence>
<feature type="compositionally biased region" description="Acidic residues" evidence="4">
    <location>
        <begin position="306"/>
        <end position="348"/>
    </location>
</feature>
<dbReference type="InterPro" id="IPR043159">
    <property type="entry name" value="Lectin_gal-bd_sf"/>
</dbReference>
<gene>
    <name evidence="7" type="ORF">OFUS_LOCUS22846</name>
</gene>
<dbReference type="EMBL" id="CAIIXF020000011">
    <property type="protein sequence ID" value="CAH1798752.1"/>
    <property type="molecule type" value="Genomic_DNA"/>
</dbReference>
<reference evidence="7" key="1">
    <citation type="submission" date="2022-03" db="EMBL/GenBank/DDBJ databases">
        <authorList>
            <person name="Martin C."/>
        </authorList>
    </citation>
    <scope>NUCLEOTIDE SEQUENCE</scope>
</reference>
<dbReference type="PANTHER" id="PTHR24251">
    <property type="entry name" value="OVOCHYMASE-RELATED"/>
    <property type="match status" value="1"/>
</dbReference>
<feature type="chain" id="PRO_5043691945" evidence="6">
    <location>
        <begin position="33"/>
        <end position="395"/>
    </location>
</feature>
<feature type="signal peptide" evidence="6">
    <location>
        <begin position="1"/>
        <end position="32"/>
    </location>
</feature>
<keyword evidence="1" id="KW-0677">Repeat</keyword>
<protein>
    <submittedName>
        <fullName evidence="7">Uncharacterized protein</fullName>
    </submittedName>
</protein>
<dbReference type="InterPro" id="IPR000859">
    <property type="entry name" value="CUB_dom"/>
</dbReference>
<dbReference type="InterPro" id="IPR000922">
    <property type="entry name" value="Lectin_gal-bd_dom"/>
</dbReference>
<dbReference type="Pfam" id="PF02140">
    <property type="entry name" value="SUEL_Lectin"/>
    <property type="match status" value="1"/>
</dbReference>
<evidence type="ECO:0000256" key="3">
    <source>
        <dbReference type="PROSITE-ProRule" id="PRU00059"/>
    </source>
</evidence>
<evidence type="ECO:0000313" key="7">
    <source>
        <dbReference type="EMBL" id="CAH1798752.1"/>
    </source>
</evidence>
<keyword evidence="8" id="KW-1185">Reference proteome</keyword>
<dbReference type="Gene3D" id="2.60.120.740">
    <property type="match status" value="1"/>
</dbReference>
<dbReference type="PROSITE" id="PS01180">
    <property type="entry name" value="CUB"/>
    <property type="match status" value="1"/>
</dbReference>
<evidence type="ECO:0000256" key="6">
    <source>
        <dbReference type="SAM" id="SignalP"/>
    </source>
</evidence>
<dbReference type="CDD" id="cd00041">
    <property type="entry name" value="CUB"/>
    <property type="match status" value="1"/>
</dbReference>
<accession>A0A8J1TCY7</accession>
<comment type="caution">
    <text evidence="3">Lacks conserved residue(s) required for the propagation of feature annotation.</text>
</comment>
<feature type="transmembrane region" description="Helical" evidence="5">
    <location>
        <begin position="371"/>
        <end position="393"/>
    </location>
</feature>
<dbReference type="Pfam" id="PF00431">
    <property type="entry name" value="CUB"/>
    <property type="match status" value="1"/>
</dbReference>
<dbReference type="AlphaFoldDB" id="A0A8J1TCY7"/>
<proteinExistence type="predicted"/>
<dbReference type="Gene3D" id="2.60.120.290">
    <property type="entry name" value="Spermadhesin, CUB domain"/>
    <property type="match status" value="1"/>
</dbReference>
<dbReference type="SMART" id="SM00042">
    <property type="entry name" value="CUB"/>
    <property type="match status" value="1"/>
</dbReference>
<organism evidence="7 8">
    <name type="scientific">Owenia fusiformis</name>
    <name type="common">Polychaete worm</name>
    <dbReference type="NCBI Taxonomy" id="6347"/>
    <lineage>
        <taxon>Eukaryota</taxon>
        <taxon>Metazoa</taxon>
        <taxon>Spiralia</taxon>
        <taxon>Lophotrochozoa</taxon>
        <taxon>Annelida</taxon>
        <taxon>Polychaeta</taxon>
        <taxon>Sedentaria</taxon>
        <taxon>Canalipalpata</taxon>
        <taxon>Sabellida</taxon>
        <taxon>Oweniida</taxon>
        <taxon>Oweniidae</taxon>
        <taxon>Owenia</taxon>
    </lineage>
</organism>
<feature type="region of interest" description="Disordered" evidence="4">
    <location>
        <begin position="305"/>
        <end position="357"/>
    </location>
</feature>
<dbReference type="CDD" id="cd22823">
    <property type="entry name" value="Gal_Rha_Lectin"/>
    <property type="match status" value="1"/>
</dbReference>
<keyword evidence="5" id="KW-0812">Transmembrane</keyword>
<comment type="caution">
    <text evidence="7">The sequence shown here is derived from an EMBL/GenBank/DDBJ whole genome shotgun (WGS) entry which is preliminary data.</text>
</comment>
<name>A0A8J1TCY7_OWEFU</name>
<keyword evidence="2" id="KW-1015">Disulfide bond</keyword>
<evidence type="ECO:0000313" key="8">
    <source>
        <dbReference type="Proteomes" id="UP000749559"/>
    </source>
</evidence>
<evidence type="ECO:0000256" key="2">
    <source>
        <dbReference type="ARBA" id="ARBA00023157"/>
    </source>
</evidence>
<dbReference type="Proteomes" id="UP000749559">
    <property type="component" value="Unassembled WGS sequence"/>
</dbReference>
<dbReference type="SUPFAM" id="SSF49854">
    <property type="entry name" value="Spermadhesin, CUB domain"/>
    <property type="match status" value="1"/>
</dbReference>
<dbReference type="OrthoDB" id="431034at2759"/>
<keyword evidence="5" id="KW-0472">Membrane</keyword>
<dbReference type="InterPro" id="IPR035914">
    <property type="entry name" value="Sperma_CUB_dom_sf"/>
</dbReference>
<evidence type="ECO:0000256" key="1">
    <source>
        <dbReference type="ARBA" id="ARBA00022737"/>
    </source>
</evidence>
<dbReference type="GO" id="GO:0030246">
    <property type="term" value="F:carbohydrate binding"/>
    <property type="evidence" value="ECO:0007669"/>
    <property type="project" value="InterPro"/>
</dbReference>
<keyword evidence="6" id="KW-0732">Signal</keyword>